<proteinExistence type="predicted"/>
<reference evidence="1 2" key="1">
    <citation type="submission" date="2020-06" db="EMBL/GenBank/DDBJ databases">
        <authorList>
            <person name="Arora M.N."/>
            <person name="Dalling M.T."/>
            <person name="Dawson S.P.M."/>
            <person name="Elia S.N."/>
            <person name="Burke B."/>
            <person name="Shaffer C.D."/>
            <person name="Weston-Hafer K.A."/>
            <person name="Garlena R.A."/>
            <person name="Russell D.A."/>
            <person name="Pope W.H."/>
            <person name="Jacobs-Sera D."/>
            <person name="Hatfull G.F."/>
        </authorList>
    </citation>
    <scope>NUCLEOTIDE SEQUENCE [LARGE SCALE GENOMIC DNA]</scope>
</reference>
<sequence>MAEDYRVVGAHEMNKWLWSKLKNFEYKPGVKAFKDYKDSGNTAGYAVVPIIPGYQWAQMSDITGNKSPYIVYVYNMSAYSTEWWLCREQCAYVIYDADEERLRAIQAYMVDLMKRMDWTARDLNNSPAVSDKFDFKFVQLTSAQGPDDFAVTTEQTLRGAMVVVNYEYTTDMSTEEGNGLRV</sequence>
<name>A0A7G9UYN3_9CAUD</name>
<dbReference type="EMBL" id="MT684598">
    <property type="protein sequence ID" value="QNN99138.1"/>
    <property type="molecule type" value="Genomic_DNA"/>
</dbReference>
<protein>
    <submittedName>
        <fullName evidence="1">Tail terminator</fullName>
    </submittedName>
</protein>
<dbReference type="GeneID" id="77927330"/>
<organism evidence="1 2">
    <name type="scientific">Streptomyces phage Faust</name>
    <dbReference type="NCBI Taxonomy" id="2767565"/>
    <lineage>
        <taxon>Viruses</taxon>
        <taxon>Duplodnaviria</taxon>
        <taxon>Heunggongvirae</taxon>
        <taxon>Uroviricota</taxon>
        <taxon>Caudoviricetes</taxon>
        <taxon>Stanwilliamsviridae</taxon>
        <taxon>Loccivirinae</taxon>
        <taxon>Faustvirus</taxon>
        <taxon>Faustvirus faust</taxon>
    </lineage>
</organism>
<dbReference type="Proteomes" id="UP000516151">
    <property type="component" value="Segment"/>
</dbReference>
<accession>A0A7G9UYN3</accession>
<dbReference type="KEGG" id="vg:77927330"/>
<keyword evidence="2" id="KW-1185">Reference proteome</keyword>
<evidence type="ECO:0000313" key="2">
    <source>
        <dbReference type="Proteomes" id="UP000516151"/>
    </source>
</evidence>
<dbReference type="RefSeq" id="YP_010651645.1">
    <property type="nucleotide sequence ID" value="NC_070783.1"/>
</dbReference>
<evidence type="ECO:0000313" key="1">
    <source>
        <dbReference type="EMBL" id="QNN99138.1"/>
    </source>
</evidence>
<gene>
    <name evidence="1" type="primary">35</name>
    <name evidence="1" type="ORF">SEA_FAUST_35</name>
</gene>